<evidence type="ECO:0000256" key="3">
    <source>
        <dbReference type="ARBA" id="ARBA00022833"/>
    </source>
</evidence>
<name>K0TJ51_THAOC</name>
<feature type="region of interest" description="Disordered" evidence="5">
    <location>
        <begin position="386"/>
        <end position="469"/>
    </location>
</feature>
<gene>
    <name evidence="8" type="ORF">THAOC_01065</name>
</gene>
<dbReference type="EMBL" id="AGNL01001280">
    <property type="protein sequence ID" value="EJK77124.1"/>
    <property type="molecule type" value="Genomic_DNA"/>
</dbReference>
<feature type="domain" description="MYND-type" evidence="7">
    <location>
        <begin position="493"/>
        <end position="534"/>
    </location>
</feature>
<feature type="region of interest" description="Disordered" evidence="5">
    <location>
        <begin position="248"/>
        <end position="271"/>
    </location>
</feature>
<evidence type="ECO:0000259" key="7">
    <source>
        <dbReference type="PROSITE" id="PS50865"/>
    </source>
</evidence>
<dbReference type="InterPro" id="IPR002893">
    <property type="entry name" value="Znf_MYND"/>
</dbReference>
<evidence type="ECO:0000256" key="6">
    <source>
        <dbReference type="SAM" id="SignalP"/>
    </source>
</evidence>
<dbReference type="Pfam" id="PF01753">
    <property type="entry name" value="zf-MYND"/>
    <property type="match status" value="1"/>
</dbReference>
<proteinExistence type="predicted"/>
<keyword evidence="1" id="KW-0479">Metal-binding</keyword>
<evidence type="ECO:0000256" key="2">
    <source>
        <dbReference type="ARBA" id="ARBA00022771"/>
    </source>
</evidence>
<dbReference type="AlphaFoldDB" id="K0TJ51"/>
<feature type="signal peptide" evidence="6">
    <location>
        <begin position="1"/>
        <end position="20"/>
    </location>
</feature>
<dbReference type="OrthoDB" id="45756at2759"/>
<sequence>MSSVLCARVLPLSGALVSLASNLAGLSGGPVRQASLVRLQIDRRVLRLARQAVLEAARPYARVPLQGPGRVPVETDLDVRDAEVVQGEPPDLLRVPVVERPPARPVPLGALPPPAPAEAAPLPPPGEQPAVAPPFHAVVPRVEAAVDEHHRRVGVVTGYVLESPVVDRGVEAPRRLHADVAVELDGRAVGPLGRPDRPAVLDGRRVDDVAAGERRPVVVREEVVEHAVPDPVVSRPVLRVPARDAAAREELAEGQRGGLGEAQLHDRPGEPRRYVGMIPGLPRQGHAAVALEPADPGHELLARDDFSGRRGQRPGQPRESPRRILDILGRGGRGGGSLRRTARGSGVRALCYGRGRRRRLALVGPPGLDVVRGFLRAPRPAEGLRVGRGRLRRSSRRIHDHDAPEELARRQGDQARQKEGGCEPSLPRPPAEPSLPHWPSALPSSELGEPPLHGALRPASEPADASPRHSAAYSGIMSCVPVPATAANKEEVCANCGKEGNDTVKLKNCTACFLVKYCSVDCQKIHRKQHKKACKERAAELKDEKLYGQGHEKPRGGFLPDLSPCNTAANARARQSHRMLHE</sequence>
<dbReference type="GO" id="GO:0008270">
    <property type="term" value="F:zinc ion binding"/>
    <property type="evidence" value="ECO:0007669"/>
    <property type="project" value="UniProtKB-KW"/>
</dbReference>
<feature type="compositionally biased region" description="Basic and acidic residues" evidence="5">
    <location>
        <begin position="397"/>
        <end position="421"/>
    </location>
</feature>
<organism evidence="8 9">
    <name type="scientific">Thalassiosira oceanica</name>
    <name type="common">Marine diatom</name>
    <dbReference type="NCBI Taxonomy" id="159749"/>
    <lineage>
        <taxon>Eukaryota</taxon>
        <taxon>Sar</taxon>
        <taxon>Stramenopiles</taxon>
        <taxon>Ochrophyta</taxon>
        <taxon>Bacillariophyta</taxon>
        <taxon>Coscinodiscophyceae</taxon>
        <taxon>Thalassiosirophycidae</taxon>
        <taxon>Thalassiosirales</taxon>
        <taxon>Thalassiosiraceae</taxon>
        <taxon>Thalassiosira</taxon>
    </lineage>
</organism>
<feature type="region of interest" description="Disordered" evidence="5">
    <location>
        <begin position="302"/>
        <end position="321"/>
    </location>
</feature>
<keyword evidence="6" id="KW-0732">Signal</keyword>
<protein>
    <recommendedName>
        <fullName evidence="7">MYND-type domain-containing protein</fullName>
    </recommendedName>
</protein>
<reference evidence="8 9" key="1">
    <citation type="journal article" date="2012" name="Genome Biol.">
        <title>Genome and low-iron response of an oceanic diatom adapted to chronic iron limitation.</title>
        <authorList>
            <person name="Lommer M."/>
            <person name="Specht M."/>
            <person name="Roy A.S."/>
            <person name="Kraemer L."/>
            <person name="Andreson R."/>
            <person name="Gutowska M.A."/>
            <person name="Wolf J."/>
            <person name="Bergner S.V."/>
            <person name="Schilhabel M.B."/>
            <person name="Klostermeier U.C."/>
            <person name="Beiko R.G."/>
            <person name="Rosenstiel P."/>
            <person name="Hippler M."/>
            <person name="Laroche J."/>
        </authorList>
    </citation>
    <scope>NUCLEOTIDE SEQUENCE [LARGE SCALE GENOMIC DNA]</scope>
    <source>
        <strain evidence="8 9">CCMP1005</strain>
    </source>
</reference>
<evidence type="ECO:0000256" key="5">
    <source>
        <dbReference type="SAM" id="MobiDB-lite"/>
    </source>
</evidence>
<feature type="chain" id="PRO_5003841850" description="MYND-type domain-containing protein" evidence="6">
    <location>
        <begin position="21"/>
        <end position="582"/>
    </location>
</feature>
<keyword evidence="3" id="KW-0862">Zinc</keyword>
<comment type="caution">
    <text evidence="8">The sequence shown here is derived from an EMBL/GenBank/DDBJ whole genome shotgun (WGS) entry which is preliminary data.</text>
</comment>
<evidence type="ECO:0000313" key="8">
    <source>
        <dbReference type="EMBL" id="EJK77124.1"/>
    </source>
</evidence>
<dbReference type="Gene3D" id="6.10.140.2220">
    <property type="match status" value="1"/>
</dbReference>
<keyword evidence="2 4" id="KW-0863">Zinc-finger</keyword>
<evidence type="ECO:0000256" key="1">
    <source>
        <dbReference type="ARBA" id="ARBA00022723"/>
    </source>
</evidence>
<dbReference type="Proteomes" id="UP000266841">
    <property type="component" value="Unassembled WGS sequence"/>
</dbReference>
<dbReference type="SUPFAM" id="SSF144232">
    <property type="entry name" value="HIT/MYND zinc finger-like"/>
    <property type="match status" value="1"/>
</dbReference>
<feature type="compositionally biased region" description="Basic residues" evidence="5">
    <location>
        <begin position="387"/>
        <end position="396"/>
    </location>
</feature>
<evidence type="ECO:0000313" key="9">
    <source>
        <dbReference type="Proteomes" id="UP000266841"/>
    </source>
</evidence>
<keyword evidence="9" id="KW-1185">Reference proteome</keyword>
<evidence type="ECO:0000256" key="4">
    <source>
        <dbReference type="PROSITE-ProRule" id="PRU00134"/>
    </source>
</evidence>
<accession>K0TJ51</accession>
<dbReference type="PROSITE" id="PS01360">
    <property type="entry name" value="ZF_MYND_1"/>
    <property type="match status" value="1"/>
</dbReference>
<dbReference type="PROSITE" id="PS50865">
    <property type="entry name" value="ZF_MYND_2"/>
    <property type="match status" value="1"/>
</dbReference>